<dbReference type="PANTHER" id="PTHR22911:SF137">
    <property type="entry name" value="SOLUTE CARRIER FAMILY 35 MEMBER G2-RELATED"/>
    <property type="match status" value="1"/>
</dbReference>
<dbReference type="GO" id="GO:0016020">
    <property type="term" value="C:membrane"/>
    <property type="evidence" value="ECO:0007669"/>
    <property type="project" value="InterPro"/>
</dbReference>
<dbReference type="Pfam" id="PF00892">
    <property type="entry name" value="EamA"/>
    <property type="match status" value="1"/>
</dbReference>
<dbReference type="EMBL" id="DRTB01000276">
    <property type="protein sequence ID" value="HHE05139.1"/>
    <property type="molecule type" value="Genomic_DNA"/>
</dbReference>
<dbReference type="SUPFAM" id="SSF103481">
    <property type="entry name" value="Multidrug resistance efflux transporter EmrE"/>
    <property type="match status" value="1"/>
</dbReference>
<comment type="caution">
    <text evidence="3">The sequence shown here is derived from an EMBL/GenBank/DDBJ whole genome shotgun (WGS) entry which is preliminary data.</text>
</comment>
<feature type="transmembrane region" description="Helical" evidence="1">
    <location>
        <begin position="65"/>
        <end position="85"/>
    </location>
</feature>
<feature type="transmembrane region" description="Helical" evidence="1">
    <location>
        <begin position="33"/>
        <end position="53"/>
    </location>
</feature>
<feature type="transmembrane region" description="Helical" evidence="1">
    <location>
        <begin position="97"/>
        <end position="116"/>
    </location>
</feature>
<feature type="domain" description="EamA" evidence="2">
    <location>
        <begin position="4"/>
        <end position="139"/>
    </location>
</feature>
<dbReference type="AlphaFoldDB" id="A0A7C5DDS7"/>
<protein>
    <recommendedName>
        <fullName evidence="2">EamA domain-containing protein</fullName>
    </recommendedName>
</protein>
<dbReference type="InterPro" id="IPR000620">
    <property type="entry name" value="EamA_dom"/>
</dbReference>
<sequence>MSPEILAILTAAFWGIGGFFEKKGLIIGNLPPIVGIFIRTIVASAILGIAAYKKLPALKQAGWKSIFLLVIFGGIMAGSLGMLFFYKAIKTGELSRVMPIAFTSPLFGAIMAILFAGEPLTLKKIAGLILTISGIALLTI</sequence>
<name>A0A7C5DDS7_UNCW3</name>
<evidence type="ECO:0000259" key="2">
    <source>
        <dbReference type="Pfam" id="PF00892"/>
    </source>
</evidence>
<dbReference type="PANTHER" id="PTHR22911">
    <property type="entry name" value="ACYL-MALONYL CONDENSING ENZYME-RELATED"/>
    <property type="match status" value="1"/>
</dbReference>
<keyword evidence="1" id="KW-0472">Membrane</keyword>
<reference evidence="3" key="1">
    <citation type="journal article" date="2020" name="mSystems">
        <title>Genome- and Community-Level Interaction Insights into Carbon Utilization and Element Cycling Functions of Hydrothermarchaeota in Hydrothermal Sediment.</title>
        <authorList>
            <person name="Zhou Z."/>
            <person name="Liu Y."/>
            <person name="Xu W."/>
            <person name="Pan J."/>
            <person name="Luo Z.H."/>
            <person name="Li M."/>
        </authorList>
    </citation>
    <scope>NUCLEOTIDE SEQUENCE [LARGE SCALE GENOMIC DNA]</scope>
    <source>
        <strain evidence="3">HyVt-74</strain>
    </source>
</reference>
<dbReference type="InterPro" id="IPR037185">
    <property type="entry name" value="EmrE-like"/>
</dbReference>
<feature type="transmembrane region" description="Helical" evidence="1">
    <location>
        <begin position="6"/>
        <end position="21"/>
    </location>
</feature>
<keyword evidence="1" id="KW-1133">Transmembrane helix</keyword>
<proteinExistence type="predicted"/>
<dbReference type="Gene3D" id="1.10.3730.20">
    <property type="match status" value="1"/>
</dbReference>
<dbReference type="Proteomes" id="UP000886110">
    <property type="component" value="Unassembled WGS sequence"/>
</dbReference>
<gene>
    <name evidence="3" type="ORF">ENL19_03650</name>
</gene>
<evidence type="ECO:0000256" key="1">
    <source>
        <dbReference type="SAM" id="Phobius"/>
    </source>
</evidence>
<keyword evidence="1" id="KW-0812">Transmembrane</keyword>
<evidence type="ECO:0000313" key="3">
    <source>
        <dbReference type="EMBL" id="HHE05139.1"/>
    </source>
</evidence>
<accession>A0A7C5DDS7</accession>
<organism evidence="3">
    <name type="scientific">candidate division WOR-3 bacterium</name>
    <dbReference type="NCBI Taxonomy" id="2052148"/>
    <lineage>
        <taxon>Bacteria</taxon>
        <taxon>Bacteria division WOR-3</taxon>
    </lineage>
</organism>